<organism evidence="3 4">
    <name type="scientific">Roseburia lenta</name>
    <dbReference type="NCBI Taxonomy" id="2763061"/>
    <lineage>
        <taxon>Bacteria</taxon>
        <taxon>Bacillati</taxon>
        <taxon>Bacillota</taxon>
        <taxon>Clostridia</taxon>
        <taxon>Lachnospirales</taxon>
        <taxon>Lachnospiraceae</taxon>
        <taxon>Roseburia</taxon>
    </lineage>
</organism>
<accession>A0ABR7GDE2</accession>
<keyword evidence="1" id="KW-0238">DNA-binding</keyword>
<dbReference type="InterPro" id="IPR001387">
    <property type="entry name" value="Cro/C1-type_HTH"/>
</dbReference>
<evidence type="ECO:0000313" key="4">
    <source>
        <dbReference type="Proteomes" id="UP000643810"/>
    </source>
</evidence>
<protein>
    <submittedName>
        <fullName evidence="3">Helix-turn-helix domain-containing protein</fullName>
    </submittedName>
</protein>
<dbReference type="PANTHER" id="PTHR46558:SF4">
    <property type="entry name" value="DNA-BIDING PHAGE PROTEIN"/>
    <property type="match status" value="1"/>
</dbReference>
<dbReference type="PANTHER" id="PTHR46558">
    <property type="entry name" value="TRACRIPTIONAL REGULATORY PROTEIN-RELATED-RELATED"/>
    <property type="match status" value="1"/>
</dbReference>
<dbReference type="PROSITE" id="PS50943">
    <property type="entry name" value="HTH_CROC1"/>
    <property type="match status" value="1"/>
</dbReference>
<gene>
    <name evidence="3" type="ORF">H8R94_02305</name>
</gene>
<comment type="caution">
    <text evidence="3">The sequence shown here is derived from an EMBL/GenBank/DDBJ whole genome shotgun (WGS) entry which is preliminary data.</text>
</comment>
<dbReference type="CDD" id="cd00093">
    <property type="entry name" value="HTH_XRE"/>
    <property type="match status" value="1"/>
</dbReference>
<name>A0ABR7GDE2_9FIRM</name>
<dbReference type="EMBL" id="JACOPG010000001">
    <property type="protein sequence ID" value="MBC5685454.1"/>
    <property type="molecule type" value="Genomic_DNA"/>
</dbReference>
<dbReference type="Gene3D" id="1.10.260.40">
    <property type="entry name" value="lambda repressor-like DNA-binding domains"/>
    <property type="match status" value="1"/>
</dbReference>
<keyword evidence="4" id="KW-1185">Reference proteome</keyword>
<evidence type="ECO:0000313" key="3">
    <source>
        <dbReference type="EMBL" id="MBC5685454.1"/>
    </source>
</evidence>
<evidence type="ECO:0000259" key="2">
    <source>
        <dbReference type="PROSITE" id="PS50943"/>
    </source>
</evidence>
<dbReference type="InterPro" id="IPR010982">
    <property type="entry name" value="Lambda_DNA-bd_dom_sf"/>
</dbReference>
<dbReference type="Proteomes" id="UP000643810">
    <property type="component" value="Unassembled WGS sequence"/>
</dbReference>
<dbReference type="SMART" id="SM00530">
    <property type="entry name" value="HTH_XRE"/>
    <property type="match status" value="1"/>
</dbReference>
<evidence type="ECO:0000256" key="1">
    <source>
        <dbReference type="ARBA" id="ARBA00023125"/>
    </source>
</evidence>
<proteinExistence type="predicted"/>
<reference evidence="3 4" key="1">
    <citation type="submission" date="2020-08" db="EMBL/GenBank/DDBJ databases">
        <title>Genome public.</title>
        <authorList>
            <person name="Liu C."/>
            <person name="Sun Q."/>
        </authorList>
    </citation>
    <scope>NUCLEOTIDE SEQUENCE [LARGE SCALE GENOMIC DNA]</scope>
    <source>
        <strain evidence="3 4">NSJ-9</strain>
    </source>
</reference>
<dbReference type="SUPFAM" id="SSF47413">
    <property type="entry name" value="lambda repressor-like DNA-binding domains"/>
    <property type="match status" value="1"/>
</dbReference>
<sequence>MNYMTSATEIGQRIRSCRKSIGLTQAEIAEKMDLSINYVSDLENGKKNMSILTMASLCKCFDKSADYFLYGTEDKNAGIDMEKVIEFVSTLSNQQLDHLQTYVNSLIQLKSEA</sequence>
<feature type="domain" description="HTH cro/C1-type" evidence="2">
    <location>
        <begin position="14"/>
        <end position="68"/>
    </location>
</feature>
<dbReference type="Pfam" id="PF01381">
    <property type="entry name" value="HTH_3"/>
    <property type="match status" value="1"/>
</dbReference>